<dbReference type="Gene3D" id="3.80.10.10">
    <property type="entry name" value="Ribonuclease Inhibitor"/>
    <property type="match status" value="1"/>
</dbReference>
<comment type="similarity">
    <text evidence="1">Belongs to the G-protein coupled receptor 2 family. Adhesion G-protein coupled receptor (ADGR) subfamily.</text>
</comment>
<organism evidence="6 7">
    <name type="scientific">Artemia franciscana</name>
    <name type="common">Brine shrimp</name>
    <name type="synonym">Artemia sanfranciscana</name>
    <dbReference type="NCBI Taxonomy" id="6661"/>
    <lineage>
        <taxon>Eukaryota</taxon>
        <taxon>Metazoa</taxon>
        <taxon>Ecdysozoa</taxon>
        <taxon>Arthropoda</taxon>
        <taxon>Crustacea</taxon>
        <taxon>Branchiopoda</taxon>
        <taxon>Anostraca</taxon>
        <taxon>Artemiidae</taxon>
        <taxon>Artemia</taxon>
    </lineage>
</organism>
<gene>
    <name evidence="6" type="ORF">QYM36_002803</name>
</gene>
<evidence type="ECO:0000256" key="3">
    <source>
        <dbReference type="ARBA" id="ARBA00022729"/>
    </source>
</evidence>
<keyword evidence="2" id="KW-0433">Leucine-rich repeat</keyword>
<keyword evidence="3" id="KW-0732">Signal</keyword>
<evidence type="ECO:0000313" key="6">
    <source>
        <dbReference type="EMBL" id="KAK2722387.1"/>
    </source>
</evidence>
<evidence type="ECO:0000256" key="4">
    <source>
        <dbReference type="ARBA" id="ARBA00023170"/>
    </source>
</evidence>
<keyword evidence="7" id="KW-1185">Reference proteome</keyword>
<evidence type="ECO:0000256" key="2">
    <source>
        <dbReference type="ARBA" id="ARBA00022614"/>
    </source>
</evidence>
<feature type="domain" description="LRRCT" evidence="5">
    <location>
        <begin position="39"/>
        <end position="90"/>
    </location>
</feature>
<dbReference type="EMBL" id="JAVRJZ010000005">
    <property type="protein sequence ID" value="KAK2722387.1"/>
    <property type="molecule type" value="Genomic_DNA"/>
</dbReference>
<dbReference type="PANTHER" id="PTHR45930">
    <property type="entry name" value="G-PROTEIN COUPLED RECEPTOR 124-LIKE PROTEIN"/>
    <property type="match status" value="1"/>
</dbReference>
<dbReference type="InterPro" id="IPR000483">
    <property type="entry name" value="Cys-rich_flank_reg_C"/>
</dbReference>
<dbReference type="Proteomes" id="UP001187531">
    <property type="component" value="Unassembled WGS sequence"/>
</dbReference>
<dbReference type="InterPro" id="IPR032675">
    <property type="entry name" value="LRR_dom_sf"/>
</dbReference>
<dbReference type="SMART" id="SM00082">
    <property type="entry name" value="LRRCT"/>
    <property type="match status" value="1"/>
</dbReference>
<protein>
    <recommendedName>
        <fullName evidence="5">LRRCT domain-containing protein</fullName>
    </recommendedName>
</protein>
<reference evidence="6" key="1">
    <citation type="submission" date="2023-07" db="EMBL/GenBank/DDBJ databases">
        <title>Chromosome-level genome assembly of Artemia franciscana.</title>
        <authorList>
            <person name="Jo E."/>
        </authorList>
    </citation>
    <scope>NUCLEOTIDE SEQUENCE</scope>
    <source>
        <tissue evidence="6">Whole body</tissue>
    </source>
</reference>
<accession>A0AA88IKB4</accession>
<evidence type="ECO:0000259" key="5">
    <source>
        <dbReference type="SMART" id="SM00082"/>
    </source>
</evidence>
<dbReference type="GO" id="GO:0005886">
    <property type="term" value="C:plasma membrane"/>
    <property type="evidence" value="ECO:0007669"/>
    <property type="project" value="TreeGrafter"/>
</dbReference>
<keyword evidence="4" id="KW-0675">Receptor</keyword>
<comment type="caution">
    <text evidence="6">The sequence shown here is derived from an EMBL/GenBank/DDBJ whole genome shotgun (WGS) entry which is preliminary data.</text>
</comment>
<dbReference type="GO" id="GO:0007166">
    <property type="term" value="P:cell surface receptor signaling pathway"/>
    <property type="evidence" value="ECO:0007669"/>
    <property type="project" value="TreeGrafter"/>
</dbReference>
<name>A0AA88IKB4_ARTSF</name>
<dbReference type="InterPro" id="IPR051963">
    <property type="entry name" value="Adhesion_GPCR_A"/>
</dbReference>
<proteinExistence type="inferred from homology"/>
<evidence type="ECO:0000313" key="7">
    <source>
        <dbReference type="Proteomes" id="UP001187531"/>
    </source>
</evidence>
<evidence type="ECO:0000256" key="1">
    <source>
        <dbReference type="ARBA" id="ARBA00007343"/>
    </source>
</evidence>
<dbReference type="SUPFAM" id="SSF52058">
    <property type="entry name" value="L domain-like"/>
    <property type="match status" value="1"/>
</dbReference>
<dbReference type="AlphaFoldDB" id="A0AA88IKB4"/>
<sequence length="136" mass="15854">MLKIRIVHNLFLHNNKLQRIPSEAFQNLHEIKRLRLDSNALICDCQLIWLAKMLQDKGQETQSAVTCHDPAPMQGKPVTHLLEDEGFHCNKFIGITRWDSARYPTLIQNTRFLISIFEDNAAFRQRIAEIDVFINI</sequence>
<dbReference type="PANTHER" id="PTHR45930:SF4">
    <property type="entry name" value="ADHESION G PROTEIN-COUPLED RECEPTOR A3"/>
    <property type="match status" value="1"/>
</dbReference>